<dbReference type="Proteomes" id="UP000019373">
    <property type="component" value="Unassembled WGS sequence"/>
</dbReference>
<evidence type="ECO:0000313" key="3">
    <source>
        <dbReference type="EMBL" id="ERF76205.1"/>
    </source>
</evidence>
<dbReference type="GeneID" id="19242289"/>
<sequence>MEYSLPNPPFTVGHAPELSYLAQNQGSSSQAIGPYGMYSIPEGSASETLLPATRPAYTDTQLLPHPFNPHPAPYAAESHHVQPSSDIQDTPMLSMGPPTNTRKRKAPTLRRKAWEPYQDRIKELHITQGLPLWEVKDTIEKEFGFTAETRISQWGWDKKVKPDEMKSIARKRQKRKLVESDKGELAFTVRGNPVAPEKIDRWMKRNRVGESTLYAPSPAASTPSAISCWTVSEQGSPALSLTYSASTPTFDAPSFGQGPHPSSPASSVSTIIRSTNSAFTGQSPAPISSFVDESIFVQETPTAQPDSWPQHGPFIGPQMQTQQPSTGSIQYRYGHEDEVRLSQELSRLETLHGKDQPETLDTLSELGEVFLDQGRYKSAETLIRQLVHACQKCYDKNDTATLQAFDSLGRVLYMQGLYLKAEKIHRRTLQSRRDILGQEHTDTLVSMTNLASTYWSQGRLQEAEELEIQVLETRKRVSGEEHPDTLRKIQVLETRKRVSGEEHPDTLRSMYYLALTYWSQEQLQEAEELGIQVSETRKRVLREEYLNTLKSMHNLALTYRSQERLQEAEELGIQVLEMRKWVLGEEHPDTLRSMHSLASTYRSQERLQEAEELGIQVLEMRKWVLGEEHPDTLRSMHSLASTYRSQERLQEAEELGIQVLETRKRVLGEEHPDTLRSMYSLASTY</sequence>
<dbReference type="Pfam" id="PF13424">
    <property type="entry name" value="TPR_12"/>
    <property type="match status" value="2"/>
</dbReference>
<dbReference type="EMBL" id="KE720776">
    <property type="protein sequence ID" value="ERF76205.1"/>
    <property type="molecule type" value="Genomic_DNA"/>
</dbReference>
<dbReference type="InterPro" id="IPR019734">
    <property type="entry name" value="TPR_rpt"/>
</dbReference>
<dbReference type="AlphaFoldDB" id="U1HZ84"/>
<gene>
    <name evidence="3" type="ORF">EPUS_07405</name>
</gene>
<protein>
    <recommendedName>
        <fullName evidence="2">Clr5 domain-containing protein</fullName>
    </recommendedName>
</protein>
<feature type="compositionally biased region" description="Basic residues" evidence="1">
    <location>
        <begin position="101"/>
        <end position="110"/>
    </location>
</feature>
<evidence type="ECO:0000256" key="1">
    <source>
        <dbReference type="SAM" id="MobiDB-lite"/>
    </source>
</evidence>
<dbReference type="OrthoDB" id="5986190at2759"/>
<dbReference type="OMA" id="RITKWGK"/>
<dbReference type="SUPFAM" id="SSF48452">
    <property type="entry name" value="TPR-like"/>
    <property type="match status" value="3"/>
</dbReference>
<dbReference type="PRINTS" id="PR00381">
    <property type="entry name" value="KINESINLIGHT"/>
</dbReference>
<dbReference type="Pfam" id="PF13374">
    <property type="entry name" value="TPR_10"/>
    <property type="match status" value="3"/>
</dbReference>
<feature type="domain" description="Clr5" evidence="2">
    <location>
        <begin position="111"/>
        <end position="158"/>
    </location>
</feature>
<dbReference type="InterPro" id="IPR053137">
    <property type="entry name" value="NLR-like"/>
</dbReference>
<dbReference type="PANTHER" id="PTHR46082">
    <property type="entry name" value="ATP/GTP-BINDING PROTEIN-RELATED"/>
    <property type="match status" value="1"/>
</dbReference>
<dbReference type="Gene3D" id="1.25.40.10">
    <property type="entry name" value="Tetratricopeptide repeat domain"/>
    <property type="match status" value="3"/>
</dbReference>
<dbReference type="PANTHER" id="PTHR46082:SF11">
    <property type="entry name" value="AAA+ ATPASE DOMAIN-CONTAINING PROTEIN-RELATED"/>
    <property type="match status" value="1"/>
</dbReference>
<accession>U1HZ84</accession>
<evidence type="ECO:0000313" key="4">
    <source>
        <dbReference type="Proteomes" id="UP000019373"/>
    </source>
</evidence>
<proteinExistence type="predicted"/>
<dbReference type="eggNOG" id="KOG1840">
    <property type="taxonomic scope" value="Eukaryota"/>
</dbReference>
<dbReference type="HOGENOM" id="CLU_028684_0_0_1"/>
<reference evidence="4" key="1">
    <citation type="journal article" date="2014" name="BMC Genomics">
        <title>Genome characteristics reveal the impact of lichenization on lichen-forming fungus Endocarpon pusillum Hedwig (Verrucariales, Ascomycota).</title>
        <authorList>
            <person name="Wang Y.-Y."/>
            <person name="Liu B."/>
            <person name="Zhang X.-Y."/>
            <person name="Zhou Q.-M."/>
            <person name="Zhang T."/>
            <person name="Li H."/>
            <person name="Yu Y.-F."/>
            <person name="Zhang X.-L."/>
            <person name="Hao X.-Y."/>
            <person name="Wang M."/>
            <person name="Wang L."/>
            <person name="Wei J.-C."/>
        </authorList>
    </citation>
    <scope>NUCLEOTIDE SEQUENCE [LARGE SCALE GENOMIC DNA]</scope>
    <source>
        <strain evidence="4">Z07020 / HMAS-L-300199</strain>
    </source>
</reference>
<organism evidence="3 4">
    <name type="scientific">Endocarpon pusillum (strain Z07020 / HMAS-L-300199)</name>
    <name type="common">Lichen-forming fungus</name>
    <dbReference type="NCBI Taxonomy" id="1263415"/>
    <lineage>
        <taxon>Eukaryota</taxon>
        <taxon>Fungi</taxon>
        <taxon>Dikarya</taxon>
        <taxon>Ascomycota</taxon>
        <taxon>Pezizomycotina</taxon>
        <taxon>Eurotiomycetes</taxon>
        <taxon>Chaetothyriomycetidae</taxon>
        <taxon>Verrucariales</taxon>
        <taxon>Verrucariaceae</taxon>
        <taxon>Endocarpon</taxon>
    </lineage>
</organism>
<feature type="region of interest" description="Disordered" evidence="1">
    <location>
        <begin position="59"/>
        <end position="110"/>
    </location>
</feature>
<dbReference type="Pfam" id="PF14420">
    <property type="entry name" value="Clr5"/>
    <property type="match status" value="1"/>
</dbReference>
<keyword evidence="4" id="KW-1185">Reference proteome</keyword>
<name>U1HZ84_ENDPU</name>
<evidence type="ECO:0000259" key="2">
    <source>
        <dbReference type="Pfam" id="PF14420"/>
    </source>
</evidence>
<dbReference type="InterPro" id="IPR011990">
    <property type="entry name" value="TPR-like_helical_dom_sf"/>
</dbReference>
<dbReference type="InterPro" id="IPR025676">
    <property type="entry name" value="Clr5_dom"/>
</dbReference>
<dbReference type="SMART" id="SM00028">
    <property type="entry name" value="TPR"/>
    <property type="match status" value="6"/>
</dbReference>
<dbReference type="RefSeq" id="XP_007786487.1">
    <property type="nucleotide sequence ID" value="XM_007788297.1"/>
</dbReference>